<comment type="pathway">
    <text evidence="2">Cell wall biogenesis; peptidoglycan biosynthesis.</text>
</comment>
<dbReference type="AlphaFoldDB" id="A0A9D1LL74"/>
<comment type="caution">
    <text evidence="18">The sequence shown here is derived from an EMBL/GenBank/DDBJ whole genome shotgun (WGS) entry which is preliminary data.</text>
</comment>
<evidence type="ECO:0000256" key="13">
    <source>
        <dbReference type="PIRSR" id="PIRSR618044-1"/>
    </source>
</evidence>
<evidence type="ECO:0000256" key="7">
    <source>
        <dbReference type="ARBA" id="ARBA00022729"/>
    </source>
</evidence>
<evidence type="ECO:0000256" key="11">
    <source>
        <dbReference type="ARBA" id="ARBA00023316"/>
    </source>
</evidence>
<keyword evidence="9" id="KW-0133">Cell shape</keyword>
<evidence type="ECO:0000313" key="18">
    <source>
        <dbReference type="EMBL" id="HIU42792.1"/>
    </source>
</evidence>
<sequence length="377" mass="40184">MKRLLCITLACALLCGVPCAAEETAGLTVSAPSAVLMHPSGRVLYEKNAHEPLPPASVTKVMTLLLIMEALDEGAIALDDMVTGSAHAASMGGSQIWLKEGEQLTVDEMIKCIVVASANDCAVAMAEHIAGSEEAFVERMNTRAQELGMENTHFVNCCGLDADGHLTTAYDIALMSAELIKHEKIFDYTLIWQDTIRDGAFTLTNTNRLIRSYDGMTGLKTGSTSVAGFCLAGTARRDGLDLIAVVMKADTSGARNADITAMLNYGFANFASVTPTPDQPLMPIPVELGTQAEVPVELGEVQPILIEKSRLGELEKSIAMEESLRAPVAAGQQVGSMTVLAGGEVLQQVPIIAVQEVPFLGVWGIFRQMLQAICMRG</sequence>
<dbReference type="InterPro" id="IPR018044">
    <property type="entry name" value="Peptidase_S11"/>
</dbReference>
<dbReference type="InterPro" id="IPR037167">
    <property type="entry name" value="Peptidase_S11_C_sf"/>
</dbReference>
<evidence type="ECO:0000256" key="2">
    <source>
        <dbReference type="ARBA" id="ARBA00004752"/>
    </source>
</evidence>
<feature type="active site" description="Proton acceptor" evidence="13">
    <location>
        <position position="60"/>
    </location>
</feature>
<comment type="similarity">
    <text evidence="3 15">Belongs to the peptidase S11 family.</text>
</comment>
<organism evidence="18 19">
    <name type="scientific">Candidatus Ventrousia excrementavium</name>
    <dbReference type="NCBI Taxonomy" id="2840961"/>
    <lineage>
        <taxon>Bacteria</taxon>
        <taxon>Bacillati</taxon>
        <taxon>Bacillota</taxon>
        <taxon>Clostridia</taxon>
        <taxon>Eubacteriales</taxon>
        <taxon>Clostridiaceae</taxon>
        <taxon>Clostridiaceae incertae sedis</taxon>
        <taxon>Candidatus Ventrousia</taxon>
    </lineage>
</organism>
<dbReference type="InterPro" id="IPR001967">
    <property type="entry name" value="Peptidase_S11_N"/>
</dbReference>
<gene>
    <name evidence="18" type="ORF">IAB67_00655</name>
</gene>
<reference evidence="18" key="1">
    <citation type="submission" date="2020-10" db="EMBL/GenBank/DDBJ databases">
        <authorList>
            <person name="Gilroy R."/>
        </authorList>
    </citation>
    <scope>NUCLEOTIDE SEQUENCE</scope>
    <source>
        <strain evidence="18">CHK191-8634</strain>
    </source>
</reference>
<evidence type="ECO:0000256" key="14">
    <source>
        <dbReference type="PIRSR" id="PIRSR618044-2"/>
    </source>
</evidence>
<feature type="domain" description="Peptidase S11 D-Ala-D-Ala carboxypeptidase A C-terminal" evidence="17">
    <location>
        <begin position="270"/>
        <end position="359"/>
    </location>
</feature>
<feature type="active site" evidence="13">
    <location>
        <position position="117"/>
    </location>
</feature>
<comment type="catalytic activity">
    <reaction evidence="12">
        <text>Preferential cleavage: (Ac)2-L-Lys-D-Ala-|-D-Ala. Also transpeptidation of peptidyl-alanyl moieties that are N-acyl substituents of D-alanine.</text>
        <dbReference type="EC" id="3.4.16.4"/>
    </reaction>
</comment>
<keyword evidence="5 18" id="KW-0121">Carboxypeptidase</keyword>
<dbReference type="Proteomes" id="UP000824073">
    <property type="component" value="Unassembled WGS sequence"/>
</dbReference>
<evidence type="ECO:0000256" key="9">
    <source>
        <dbReference type="ARBA" id="ARBA00022960"/>
    </source>
</evidence>
<dbReference type="InterPro" id="IPR015956">
    <property type="entry name" value="Peniciliin-bd_prot_C_sf"/>
</dbReference>
<dbReference type="GO" id="GO:0006508">
    <property type="term" value="P:proteolysis"/>
    <property type="evidence" value="ECO:0007669"/>
    <property type="project" value="UniProtKB-KW"/>
</dbReference>
<feature type="active site" description="Acyl-ester intermediate" evidence="13">
    <location>
        <position position="57"/>
    </location>
</feature>
<evidence type="ECO:0000256" key="1">
    <source>
        <dbReference type="ARBA" id="ARBA00003217"/>
    </source>
</evidence>
<dbReference type="EC" id="3.4.16.4" evidence="4"/>
<keyword evidence="10" id="KW-0573">Peptidoglycan synthesis</keyword>
<keyword evidence="6" id="KW-0645">Protease</keyword>
<evidence type="ECO:0000256" key="16">
    <source>
        <dbReference type="SAM" id="SignalP"/>
    </source>
</evidence>
<dbReference type="SMART" id="SM00936">
    <property type="entry name" value="PBP5_C"/>
    <property type="match status" value="1"/>
</dbReference>
<dbReference type="Pfam" id="PF00768">
    <property type="entry name" value="Peptidase_S11"/>
    <property type="match status" value="1"/>
</dbReference>
<dbReference type="GO" id="GO:0008360">
    <property type="term" value="P:regulation of cell shape"/>
    <property type="evidence" value="ECO:0007669"/>
    <property type="project" value="UniProtKB-KW"/>
</dbReference>
<evidence type="ECO:0000256" key="15">
    <source>
        <dbReference type="RuleBase" id="RU004016"/>
    </source>
</evidence>
<evidence type="ECO:0000256" key="8">
    <source>
        <dbReference type="ARBA" id="ARBA00022801"/>
    </source>
</evidence>
<proteinExistence type="inferred from homology"/>
<evidence type="ECO:0000256" key="6">
    <source>
        <dbReference type="ARBA" id="ARBA00022670"/>
    </source>
</evidence>
<protein>
    <recommendedName>
        <fullName evidence="4">serine-type D-Ala-D-Ala carboxypeptidase</fullName>
        <ecNumber evidence="4">3.4.16.4</ecNumber>
    </recommendedName>
</protein>
<feature type="binding site" evidence="14">
    <location>
        <position position="220"/>
    </location>
    <ligand>
        <name>substrate</name>
    </ligand>
</feature>
<dbReference type="EMBL" id="DVMR01000008">
    <property type="protein sequence ID" value="HIU42792.1"/>
    <property type="molecule type" value="Genomic_DNA"/>
</dbReference>
<dbReference type="Gene3D" id="3.40.710.10">
    <property type="entry name" value="DD-peptidase/beta-lactamase superfamily"/>
    <property type="match status" value="1"/>
</dbReference>
<dbReference type="Pfam" id="PF07943">
    <property type="entry name" value="PBP5_C"/>
    <property type="match status" value="1"/>
</dbReference>
<evidence type="ECO:0000259" key="17">
    <source>
        <dbReference type="SMART" id="SM00936"/>
    </source>
</evidence>
<evidence type="ECO:0000256" key="3">
    <source>
        <dbReference type="ARBA" id="ARBA00007164"/>
    </source>
</evidence>
<dbReference type="PANTHER" id="PTHR21581">
    <property type="entry name" value="D-ALANYL-D-ALANINE CARBOXYPEPTIDASE"/>
    <property type="match status" value="1"/>
</dbReference>
<comment type="function">
    <text evidence="1">Removes C-terminal D-alanyl residues from sugar-peptide cell wall precursors.</text>
</comment>
<evidence type="ECO:0000256" key="5">
    <source>
        <dbReference type="ARBA" id="ARBA00022645"/>
    </source>
</evidence>
<keyword evidence="8" id="KW-0378">Hydrolase</keyword>
<keyword evidence="11" id="KW-0961">Cell wall biogenesis/degradation</keyword>
<dbReference type="InterPro" id="IPR012907">
    <property type="entry name" value="Peptidase_S11_C"/>
</dbReference>
<evidence type="ECO:0000256" key="10">
    <source>
        <dbReference type="ARBA" id="ARBA00022984"/>
    </source>
</evidence>
<dbReference type="Gene3D" id="2.60.410.10">
    <property type="entry name" value="D-Ala-D-Ala carboxypeptidase, C-terminal domain"/>
    <property type="match status" value="1"/>
</dbReference>
<feature type="signal peptide" evidence="16">
    <location>
        <begin position="1"/>
        <end position="20"/>
    </location>
</feature>
<dbReference type="GO" id="GO:0009002">
    <property type="term" value="F:serine-type D-Ala-D-Ala carboxypeptidase activity"/>
    <property type="evidence" value="ECO:0007669"/>
    <property type="project" value="UniProtKB-EC"/>
</dbReference>
<feature type="chain" id="PRO_5038854544" description="serine-type D-Ala-D-Ala carboxypeptidase" evidence="16">
    <location>
        <begin position="21"/>
        <end position="377"/>
    </location>
</feature>
<keyword evidence="7 16" id="KW-0732">Signal</keyword>
<reference evidence="18" key="2">
    <citation type="journal article" date="2021" name="PeerJ">
        <title>Extensive microbial diversity within the chicken gut microbiome revealed by metagenomics and culture.</title>
        <authorList>
            <person name="Gilroy R."/>
            <person name="Ravi A."/>
            <person name="Getino M."/>
            <person name="Pursley I."/>
            <person name="Horton D.L."/>
            <person name="Alikhan N.F."/>
            <person name="Baker D."/>
            <person name="Gharbi K."/>
            <person name="Hall N."/>
            <person name="Watson M."/>
            <person name="Adriaenssens E.M."/>
            <person name="Foster-Nyarko E."/>
            <person name="Jarju S."/>
            <person name="Secka A."/>
            <person name="Antonio M."/>
            <person name="Oren A."/>
            <person name="Chaudhuri R.R."/>
            <person name="La Ragione R."/>
            <person name="Hildebrand F."/>
            <person name="Pallen M.J."/>
        </authorList>
    </citation>
    <scope>NUCLEOTIDE SEQUENCE</scope>
    <source>
        <strain evidence="18">CHK191-8634</strain>
    </source>
</reference>
<evidence type="ECO:0000313" key="19">
    <source>
        <dbReference type="Proteomes" id="UP000824073"/>
    </source>
</evidence>
<dbReference type="SUPFAM" id="SSF69189">
    <property type="entry name" value="Penicillin-binding protein associated domain"/>
    <property type="match status" value="1"/>
</dbReference>
<dbReference type="PRINTS" id="PR00725">
    <property type="entry name" value="DADACBPTASE1"/>
</dbReference>
<dbReference type="SUPFAM" id="SSF56601">
    <property type="entry name" value="beta-lactamase/transpeptidase-like"/>
    <property type="match status" value="1"/>
</dbReference>
<evidence type="ECO:0000256" key="12">
    <source>
        <dbReference type="ARBA" id="ARBA00034000"/>
    </source>
</evidence>
<dbReference type="PANTHER" id="PTHR21581:SF6">
    <property type="entry name" value="TRAFFICKING PROTEIN PARTICLE COMPLEX SUBUNIT 12"/>
    <property type="match status" value="1"/>
</dbReference>
<accession>A0A9D1LL74</accession>
<dbReference type="GO" id="GO:0009252">
    <property type="term" value="P:peptidoglycan biosynthetic process"/>
    <property type="evidence" value="ECO:0007669"/>
    <property type="project" value="UniProtKB-KW"/>
</dbReference>
<evidence type="ECO:0000256" key="4">
    <source>
        <dbReference type="ARBA" id="ARBA00012448"/>
    </source>
</evidence>
<dbReference type="GO" id="GO:0071555">
    <property type="term" value="P:cell wall organization"/>
    <property type="evidence" value="ECO:0007669"/>
    <property type="project" value="UniProtKB-KW"/>
</dbReference>
<name>A0A9D1LL74_9CLOT</name>
<dbReference type="InterPro" id="IPR012338">
    <property type="entry name" value="Beta-lactam/transpept-like"/>
</dbReference>